<feature type="domain" description="VOC" evidence="1">
    <location>
        <begin position="21"/>
        <end position="136"/>
    </location>
</feature>
<proteinExistence type="predicted"/>
<evidence type="ECO:0000259" key="1">
    <source>
        <dbReference type="PROSITE" id="PS51819"/>
    </source>
</evidence>
<comment type="caution">
    <text evidence="2">The sequence shown here is derived from an EMBL/GenBank/DDBJ whole genome shotgun (WGS) entry which is preliminary data.</text>
</comment>
<evidence type="ECO:0000313" key="3">
    <source>
        <dbReference type="Proteomes" id="UP001500804"/>
    </source>
</evidence>
<keyword evidence="3" id="KW-1185">Reference proteome</keyword>
<organism evidence="2 3">
    <name type="scientific">Pseudonocardia adelaidensis</name>
    <dbReference type="NCBI Taxonomy" id="648754"/>
    <lineage>
        <taxon>Bacteria</taxon>
        <taxon>Bacillati</taxon>
        <taxon>Actinomycetota</taxon>
        <taxon>Actinomycetes</taxon>
        <taxon>Pseudonocardiales</taxon>
        <taxon>Pseudonocardiaceae</taxon>
        <taxon>Pseudonocardia</taxon>
    </lineage>
</organism>
<dbReference type="Gene3D" id="3.10.180.10">
    <property type="entry name" value="2,3-Dihydroxybiphenyl 1,2-Dioxygenase, domain 1"/>
    <property type="match status" value="1"/>
</dbReference>
<dbReference type="InterPro" id="IPR004360">
    <property type="entry name" value="Glyas_Fos-R_dOase_dom"/>
</dbReference>
<accession>A0ABP9NFK2</accession>
<reference evidence="3" key="1">
    <citation type="journal article" date="2019" name="Int. J. Syst. Evol. Microbiol.">
        <title>The Global Catalogue of Microorganisms (GCM) 10K type strain sequencing project: providing services to taxonomists for standard genome sequencing and annotation.</title>
        <authorList>
            <consortium name="The Broad Institute Genomics Platform"/>
            <consortium name="The Broad Institute Genome Sequencing Center for Infectious Disease"/>
            <person name="Wu L."/>
            <person name="Ma J."/>
        </authorList>
    </citation>
    <scope>NUCLEOTIDE SEQUENCE [LARGE SCALE GENOMIC DNA]</scope>
    <source>
        <strain evidence="3">JCM 18302</strain>
    </source>
</reference>
<dbReference type="CDD" id="cd07263">
    <property type="entry name" value="VOC_like"/>
    <property type="match status" value="1"/>
</dbReference>
<dbReference type="PROSITE" id="PS51819">
    <property type="entry name" value="VOC"/>
    <property type="match status" value="1"/>
</dbReference>
<dbReference type="EMBL" id="BAABJO010000006">
    <property type="protein sequence ID" value="GAA5117656.1"/>
    <property type="molecule type" value="Genomic_DNA"/>
</dbReference>
<gene>
    <name evidence="2" type="ORF">GCM10023320_20450</name>
</gene>
<dbReference type="PANTHER" id="PTHR36437">
    <property type="entry name" value="GLYOXALASE/BLEOMYCIN RESISTANCE PROTEIN/DIOXYGENASE"/>
    <property type="match status" value="1"/>
</dbReference>
<sequence length="136" mass="15306">MSRRFKPDQPQVRTVGRMIRHVSTVAVYVADQDEGLRFWTEKVGFELRAERPMGDARWLEVAPPGAASALVLYPKAMMPDWETRRPSVVFEVEDIEATCSRLAEAGVSFAQPLTEMAWGGFASFLDPEGNEFGLRE</sequence>
<dbReference type="Proteomes" id="UP001500804">
    <property type="component" value="Unassembled WGS sequence"/>
</dbReference>
<dbReference type="PANTHER" id="PTHR36437:SF2">
    <property type="entry name" value="GLYOXALASE_BLEOMYCIN RESISTANCE PROTEIN_DIOXYGENASE"/>
    <property type="match status" value="1"/>
</dbReference>
<evidence type="ECO:0000313" key="2">
    <source>
        <dbReference type="EMBL" id="GAA5117656.1"/>
    </source>
</evidence>
<protein>
    <submittedName>
        <fullName evidence="2">VOC family protein</fullName>
    </submittedName>
</protein>
<dbReference type="Pfam" id="PF00903">
    <property type="entry name" value="Glyoxalase"/>
    <property type="match status" value="1"/>
</dbReference>
<name>A0ABP9NFK2_9PSEU</name>
<dbReference type="InterPro" id="IPR029068">
    <property type="entry name" value="Glyas_Bleomycin-R_OHBP_Dase"/>
</dbReference>
<dbReference type="SUPFAM" id="SSF54593">
    <property type="entry name" value="Glyoxalase/Bleomycin resistance protein/Dihydroxybiphenyl dioxygenase"/>
    <property type="match status" value="1"/>
</dbReference>
<dbReference type="InterPro" id="IPR037523">
    <property type="entry name" value="VOC_core"/>
</dbReference>